<evidence type="ECO:0000313" key="2">
    <source>
        <dbReference type="EMBL" id="CAB4202747.1"/>
    </source>
</evidence>
<dbReference type="EMBL" id="LR798392">
    <property type="protein sequence ID" value="CAB5228690.1"/>
    <property type="molecule type" value="Genomic_DNA"/>
</dbReference>
<accession>A0A6J5SII9</accession>
<reference evidence="3" key="1">
    <citation type="submission" date="2020-05" db="EMBL/GenBank/DDBJ databases">
        <authorList>
            <person name="Chiriac C."/>
            <person name="Salcher M."/>
            <person name="Ghai R."/>
            <person name="Kavagutti S V."/>
        </authorList>
    </citation>
    <scope>NUCLEOTIDE SEQUENCE</scope>
</reference>
<name>A0A6J5SII9_9CAUD</name>
<sequence length="92" mass="10322">MHTFKYAKRVEVDNNYSMQVASILREPLPERVSFAGTNKDGKWYEVRLPASTWALAVRSSTTTTVGIYHSPALLKQELKEANVAEPISEPKA</sequence>
<organism evidence="3">
    <name type="scientific">uncultured Caudovirales phage</name>
    <dbReference type="NCBI Taxonomy" id="2100421"/>
    <lineage>
        <taxon>Viruses</taxon>
        <taxon>Duplodnaviria</taxon>
        <taxon>Heunggongvirae</taxon>
        <taxon>Uroviricota</taxon>
        <taxon>Caudoviricetes</taxon>
        <taxon>Peduoviridae</taxon>
        <taxon>Maltschvirus</taxon>
        <taxon>Maltschvirus maltsch</taxon>
    </lineage>
</organism>
<evidence type="ECO:0000313" key="1">
    <source>
        <dbReference type="EMBL" id="CAB4177954.1"/>
    </source>
</evidence>
<gene>
    <name evidence="1" type="ORF">UFOVP1013_16</name>
    <name evidence="2" type="ORF">UFOVP1364_33</name>
    <name evidence="3" type="ORF">UFOVP1462_16</name>
    <name evidence="4" type="ORF">UFOVP1550_25</name>
</gene>
<dbReference type="EMBL" id="LR797313">
    <property type="protein sequence ID" value="CAB4202747.1"/>
    <property type="molecule type" value="Genomic_DNA"/>
</dbReference>
<evidence type="ECO:0000313" key="4">
    <source>
        <dbReference type="EMBL" id="CAB5228690.1"/>
    </source>
</evidence>
<evidence type="ECO:0000313" key="3">
    <source>
        <dbReference type="EMBL" id="CAB4214117.1"/>
    </source>
</evidence>
<dbReference type="EMBL" id="LR797410">
    <property type="protein sequence ID" value="CAB4214117.1"/>
    <property type="molecule type" value="Genomic_DNA"/>
</dbReference>
<dbReference type="EMBL" id="LR796960">
    <property type="protein sequence ID" value="CAB4177954.1"/>
    <property type="molecule type" value="Genomic_DNA"/>
</dbReference>
<proteinExistence type="predicted"/>
<protein>
    <submittedName>
        <fullName evidence="3">Uncharacterized protein</fullName>
    </submittedName>
</protein>